<dbReference type="OrthoDB" id="8176390at2759"/>
<protein>
    <submittedName>
        <fullName evidence="2">Uncharacterized protein</fullName>
    </submittedName>
</protein>
<feature type="compositionally biased region" description="Basic and acidic residues" evidence="1">
    <location>
        <begin position="184"/>
        <end position="209"/>
    </location>
</feature>
<evidence type="ECO:0000313" key="3">
    <source>
        <dbReference type="Proteomes" id="UP000053105"/>
    </source>
</evidence>
<keyword evidence="3" id="KW-1185">Reference proteome</keyword>
<gene>
    <name evidence="2" type="ORF">WN51_00821</name>
</gene>
<sequence length="286" mass="33123">MIEKNEENSDNDSHLVRIRLIADKRTFLEKQFLQVQEEIKICFAQLAQTLYAREKQLLRQSEAIYRQQVSLALSSQEILPPSIAILNDRHTLEEQIKQFGRVELMGSNTTAVTDLEPYKIAEYQDINKDHVCFDKSIKNTGIIPPNTKVEFSCMTEDENIDDVSNKLKSSSIINLSGNSSHISDFQEKDSESGIDHSSKIDTESQKNDFNRQTTEDVNEQEIAKNYRNSKRNITEEQHNSHRHTEQVQQWLDQILLETEIEPTIHEVEKLPEISDAYVCTKFHLET</sequence>
<evidence type="ECO:0000256" key="1">
    <source>
        <dbReference type="SAM" id="MobiDB-lite"/>
    </source>
</evidence>
<accession>A0A0N0BKQ0</accession>
<name>A0A0N0BKQ0_9HYME</name>
<dbReference type="Proteomes" id="UP000053105">
    <property type="component" value="Unassembled WGS sequence"/>
</dbReference>
<dbReference type="EMBL" id="KQ435694">
    <property type="protein sequence ID" value="KOX80904.1"/>
    <property type="molecule type" value="Genomic_DNA"/>
</dbReference>
<proteinExistence type="predicted"/>
<reference evidence="2 3" key="1">
    <citation type="submission" date="2015-07" db="EMBL/GenBank/DDBJ databases">
        <title>The genome of Melipona quadrifasciata.</title>
        <authorList>
            <person name="Pan H."/>
            <person name="Kapheim K."/>
        </authorList>
    </citation>
    <scope>NUCLEOTIDE SEQUENCE [LARGE SCALE GENOMIC DNA]</scope>
    <source>
        <strain evidence="2">0111107301</strain>
        <tissue evidence="2">Whole body</tissue>
    </source>
</reference>
<organism evidence="2 3">
    <name type="scientific">Melipona quadrifasciata</name>
    <dbReference type="NCBI Taxonomy" id="166423"/>
    <lineage>
        <taxon>Eukaryota</taxon>
        <taxon>Metazoa</taxon>
        <taxon>Ecdysozoa</taxon>
        <taxon>Arthropoda</taxon>
        <taxon>Hexapoda</taxon>
        <taxon>Insecta</taxon>
        <taxon>Pterygota</taxon>
        <taxon>Neoptera</taxon>
        <taxon>Endopterygota</taxon>
        <taxon>Hymenoptera</taxon>
        <taxon>Apocrita</taxon>
        <taxon>Aculeata</taxon>
        <taxon>Apoidea</taxon>
        <taxon>Anthophila</taxon>
        <taxon>Apidae</taxon>
        <taxon>Melipona</taxon>
    </lineage>
</organism>
<evidence type="ECO:0000313" key="2">
    <source>
        <dbReference type="EMBL" id="KOX80904.1"/>
    </source>
</evidence>
<feature type="region of interest" description="Disordered" evidence="1">
    <location>
        <begin position="178"/>
        <end position="217"/>
    </location>
</feature>
<dbReference type="AlphaFoldDB" id="A0A0N0BKQ0"/>